<gene>
    <name evidence="1" type="ORF">FQA47_017535</name>
</gene>
<evidence type="ECO:0000313" key="2">
    <source>
        <dbReference type="Proteomes" id="UP000646548"/>
    </source>
</evidence>
<reference evidence="1" key="1">
    <citation type="journal article" name="BMC Genomics">
        <title>Long-read sequencing and de novo genome assembly of marine medaka (Oryzias melastigma).</title>
        <authorList>
            <person name="Liang P."/>
            <person name="Saqib H.S.A."/>
            <person name="Ni X."/>
            <person name="Shen Y."/>
        </authorList>
    </citation>
    <scope>NUCLEOTIDE SEQUENCE</scope>
    <source>
        <strain evidence="1">Bigg-433</strain>
    </source>
</reference>
<evidence type="ECO:0000313" key="1">
    <source>
        <dbReference type="EMBL" id="KAF6733541.1"/>
    </source>
</evidence>
<dbReference type="EMBL" id="WKFB01000156">
    <property type="protein sequence ID" value="KAF6733541.1"/>
    <property type="molecule type" value="Genomic_DNA"/>
</dbReference>
<accession>A0A834CWL3</accession>
<dbReference type="Proteomes" id="UP000646548">
    <property type="component" value="Unassembled WGS sequence"/>
</dbReference>
<protein>
    <submittedName>
        <fullName evidence="1">Uncharacterized protein</fullName>
    </submittedName>
</protein>
<organism evidence="1 2">
    <name type="scientific">Oryzias melastigma</name>
    <name type="common">Marine medaka</name>
    <dbReference type="NCBI Taxonomy" id="30732"/>
    <lineage>
        <taxon>Eukaryota</taxon>
        <taxon>Metazoa</taxon>
        <taxon>Chordata</taxon>
        <taxon>Craniata</taxon>
        <taxon>Vertebrata</taxon>
        <taxon>Euteleostomi</taxon>
        <taxon>Actinopterygii</taxon>
        <taxon>Neopterygii</taxon>
        <taxon>Teleostei</taxon>
        <taxon>Neoteleostei</taxon>
        <taxon>Acanthomorphata</taxon>
        <taxon>Ovalentaria</taxon>
        <taxon>Atherinomorphae</taxon>
        <taxon>Beloniformes</taxon>
        <taxon>Adrianichthyidae</taxon>
        <taxon>Oryziinae</taxon>
        <taxon>Oryzias</taxon>
    </lineage>
</organism>
<name>A0A834CWL3_ORYME</name>
<proteinExistence type="predicted"/>
<sequence>MAVQHFVRCLASAPCLSSRWRQSAGIAAVLLSFRDRCSPDGASTPLRTGTSSADGCQPCACSVCRGPDPGSEGSCARADGVAQWEFWFTLSLENAAPSRGCAEKHRKNKVTMRRARSLRLFVVLLEFYGLA</sequence>
<dbReference type="AlphaFoldDB" id="A0A834CWL3"/>
<comment type="caution">
    <text evidence="1">The sequence shown here is derived from an EMBL/GenBank/DDBJ whole genome shotgun (WGS) entry which is preliminary data.</text>
</comment>